<dbReference type="EMBL" id="OV696688">
    <property type="protein sequence ID" value="CAH1259357.1"/>
    <property type="molecule type" value="Genomic_DNA"/>
</dbReference>
<keyword evidence="4" id="KW-1133">Transmembrane helix</keyword>
<dbReference type="Proteomes" id="UP000838412">
    <property type="component" value="Chromosome 3"/>
</dbReference>
<dbReference type="PANTHER" id="PTHR23282:SF146">
    <property type="entry name" value="RT07201P-RELATED"/>
    <property type="match status" value="1"/>
</dbReference>
<comment type="caution">
    <text evidence="2">Lacks conserved residue(s) required for the propagation of feature annotation.</text>
</comment>
<dbReference type="AlphaFoldDB" id="A0A8K0EM66"/>
<evidence type="ECO:0000256" key="2">
    <source>
        <dbReference type="PROSITE-ProRule" id="PRU00124"/>
    </source>
</evidence>
<dbReference type="PROSITE" id="PS50060">
    <property type="entry name" value="MAM_2"/>
    <property type="match status" value="1"/>
</dbReference>
<dbReference type="Pfam" id="PF00629">
    <property type="entry name" value="MAM"/>
    <property type="match status" value="1"/>
</dbReference>
<accession>A0A8K0EM66</accession>
<dbReference type="InterPro" id="IPR013320">
    <property type="entry name" value="ConA-like_dom_sf"/>
</dbReference>
<dbReference type="GO" id="GO:0016020">
    <property type="term" value="C:membrane"/>
    <property type="evidence" value="ECO:0007669"/>
    <property type="project" value="InterPro"/>
</dbReference>
<dbReference type="GO" id="GO:0016567">
    <property type="term" value="P:protein ubiquitination"/>
    <property type="evidence" value="ECO:0007669"/>
    <property type="project" value="InterPro"/>
</dbReference>
<feature type="domain" description="MAM" evidence="5">
    <location>
        <begin position="31"/>
        <end position="190"/>
    </location>
</feature>
<dbReference type="CDD" id="cd16655">
    <property type="entry name" value="RING-Ubox_WDSUB1-like"/>
    <property type="match status" value="1"/>
</dbReference>
<feature type="disulfide bond" evidence="2">
    <location>
        <begin position="43"/>
        <end position="61"/>
    </location>
</feature>
<evidence type="ECO:0000256" key="1">
    <source>
        <dbReference type="ARBA" id="ARBA00023157"/>
    </source>
</evidence>
<evidence type="ECO:0000256" key="4">
    <source>
        <dbReference type="SAM" id="Phobius"/>
    </source>
</evidence>
<organism evidence="7 8">
    <name type="scientific">Branchiostoma lanceolatum</name>
    <name type="common">Common lancelet</name>
    <name type="synonym">Amphioxus lanceolatum</name>
    <dbReference type="NCBI Taxonomy" id="7740"/>
    <lineage>
        <taxon>Eukaryota</taxon>
        <taxon>Metazoa</taxon>
        <taxon>Chordata</taxon>
        <taxon>Cephalochordata</taxon>
        <taxon>Leptocardii</taxon>
        <taxon>Amphioxiformes</taxon>
        <taxon>Branchiostomatidae</taxon>
        <taxon>Branchiostoma</taxon>
    </lineage>
</organism>
<keyword evidence="8" id="KW-1185">Reference proteome</keyword>
<feature type="region of interest" description="Disordered" evidence="3">
    <location>
        <begin position="268"/>
        <end position="288"/>
    </location>
</feature>
<feature type="compositionally biased region" description="Basic and acidic residues" evidence="3">
    <location>
        <begin position="275"/>
        <end position="284"/>
    </location>
</feature>
<protein>
    <submittedName>
        <fullName evidence="7">WDSUB1 protein</fullName>
    </submittedName>
</protein>
<dbReference type="PANTHER" id="PTHR23282">
    <property type="entry name" value="APICAL ENDOSOMAL GLYCOPROTEIN PRECURSOR"/>
    <property type="match status" value="1"/>
</dbReference>
<sequence length="418" mass="45538">MYIQGEVGSSHIGDIGLDDISLSAGCVLANNSCQTNRGHVFTCGTGGCIPEESRCDFTWNCADGSDETSCGDSYYVYIINPSPGPTATRTAQLESAVQLGLSENCSLRFYYHFLGRSVSNISVVLKEVNTGLLHQLWVKPKEETTVWTFAMVMLQGPFAVFTVSLSASLDLSLEGAVAIDDISFSPGCTTGNLTHMLTTTTGRNKVTTSDETSRTSTLLTTTSFDLITRSTGGLATGPLVGIVVGSVAFLVLIVASVIYFVRSGKHRSTKSQRNGQRDEPENNDYHQPVQYTTGTSQINLTDIGAPNMDDQGYATLSKTTHEYQSLQFQTPPWFICPISKSTMAEPVTASDGYTYDRTEIEGWLIRKQTSPTTNQKLTDFELVPNLKLKEEIDKYNVARTAKPSTSGNKQSYFTNISV</sequence>
<dbReference type="Gene3D" id="3.30.40.10">
    <property type="entry name" value="Zinc/RING finger domain, C3HC4 (zinc finger)"/>
    <property type="match status" value="1"/>
</dbReference>
<dbReference type="InterPro" id="IPR002172">
    <property type="entry name" value="LDrepeatLR_classA_rpt"/>
</dbReference>
<feature type="transmembrane region" description="Helical" evidence="4">
    <location>
        <begin position="239"/>
        <end position="261"/>
    </location>
</feature>
<dbReference type="InterPro" id="IPR013083">
    <property type="entry name" value="Znf_RING/FYVE/PHD"/>
</dbReference>
<gene>
    <name evidence="7" type="primary">WDSUB1</name>
    <name evidence="7" type="ORF">BLAG_LOCUS16687</name>
</gene>
<dbReference type="Pfam" id="PF04564">
    <property type="entry name" value="U-box"/>
    <property type="match status" value="1"/>
</dbReference>
<dbReference type="Gene3D" id="2.60.120.200">
    <property type="match status" value="1"/>
</dbReference>
<dbReference type="GO" id="GO:0004842">
    <property type="term" value="F:ubiquitin-protein transferase activity"/>
    <property type="evidence" value="ECO:0007669"/>
    <property type="project" value="InterPro"/>
</dbReference>
<dbReference type="InterPro" id="IPR000998">
    <property type="entry name" value="MAM_dom"/>
</dbReference>
<dbReference type="InterPro" id="IPR051560">
    <property type="entry name" value="MAM_domain-containing"/>
</dbReference>
<dbReference type="PROSITE" id="PS01209">
    <property type="entry name" value="LDLRA_1"/>
    <property type="match status" value="1"/>
</dbReference>
<dbReference type="InterPro" id="IPR003613">
    <property type="entry name" value="Ubox_domain"/>
</dbReference>
<dbReference type="SMART" id="SM00137">
    <property type="entry name" value="MAM"/>
    <property type="match status" value="1"/>
</dbReference>
<reference evidence="7" key="1">
    <citation type="submission" date="2022-01" db="EMBL/GenBank/DDBJ databases">
        <authorList>
            <person name="Braso-Vives M."/>
        </authorList>
    </citation>
    <scope>NUCLEOTIDE SEQUENCE</scope>
</reference>
<evidence type="ECO:0000313" key="7">
    <source>
        <dbReference type="EMBL" id="CAH1259357.1"/>
    </source>
</evidence>
<feature type="domain" description="U-box" evidence="6">
    <location>
        <begin position="329"/>
        <end position="402"/>
    </location>
</feature>
<dbReference type="PROSITE" id="PS50068">
    <property type="entry name" value="LDLRA_2"/>
    <property type="match status" value="1"/>
</dbReference>
<dbReference type="SUPFAM" id="SSF57850">
    <property type="entry name" value="RING/U-box"/>
    <property type="match status" value="1"/>
</dbReference>
<keyword evidence="4" id="KW-0812">Transmembrane</keyword>
<evidence type="ECO:0000256" key="3">
    <source>
        <dbReference type="SAM" id="MobiDB-lite"/>
    </source>
</evidence>
<keyword evidence="1 2" id="KW-1015">Disulfide bond</keyword>
<keyword evidence="4" id="KW-0472">Membrane</keyword>
<dbReference type="CDD" id="cd12087">
    <property type="entry name" value="TM_EGFR-like"/>
    <property type="match status" value="1"/>
</dbReference>
<dbReference type="OrthoDB" id="10064100at2759"/>
<dbReference type="SMART" id="SM00504">
    <property type="entry name" value="Ubox"/>
    <property type="match status" value="1"/>
</dbReference>
<dbReference type="SUPFAM" id="SSF49899">
    <property type="entry name" value="Concanavalin A-like lectins/glucanases"/>
    <property type="match status" value="1"/>
</dbReference>
<dbReference type="InterPro" id="IPR023415">
    <property type="entry name" value="LDLR_class-A_CS"/>
</dbReference>
<proteinExistence type="predicted"/>
<dbReference type="PROSITE" id="PS51698">
    <property type="entry name" value="U_BOX"/>
    <property type="match status" value="1"/>
</dbReference>
<evidence type="ECO:0000259" key="6">
    <source>
        <dbReference type="PROSITE" id="PS51698"/>
    </source>
</evidence>
<dbReference type="CDD" id="cd00112">
    <property type="entry name" value="LDLa"/>
    <property type="match status" value="1"/>
</dbReference>
<evidence type="ECO:0000259" key="5">
    <source>
        <dbReference type="PROSITE" id="PS50060"/>
    </source>
</evidence>
<evidence type="ECO:0000313" key="8">
    <source>
        <dbReference type="Proteomes" id="UP000838412"/>
    </source>
</evidence>
<dbReference type="SMART" id="SM00192">
    <property type="entry name" value="LDLa"/>
    <property type="match status" value="1"/>
</dbReference>
<name>A0A8K0EM66_BRALA</name>
<feature type="disulfide bond" evidence="2">
    <location>
        <begin position="55"/>
        <end position="70"/>
    </location>
</feature>